<proteinExistence type="predicted"/>
<organism evidence="2">
    <name type="scientific">Alexandrium monilatum</name>
    <dbReference type="NCBI Taxonomy" id="311494"/>
    <lineage>
        <taxon>Eukaryota</taxon>
        <taxon>Sar</taxon>
        <taxon>Alveolata</taxon>
        <taxon>Dinophyceae</taxon>
        <taxon>Gonyaulacales</taxon>
        <taxon>Pyrocystaceae</taxon>
        <taxon>Alexandrium</taxon>
    </lineage>
</organism>
<dbReference type="EMBL" id="HBNR01032364">
    <property type="protein sequence ID" value="CAE4586950.1"/>
    <property type="molecule type" value="Transcribed_RNA"/>
</dbReference>
<dbReference type="GO" id="GO:0016787">
    <property type="term" value="F:hydrolase activity"/>
    <property type="evidence" value="ECO:0007669"/>
    <property type="project" value="InterPro"/>
</dbReference>
<dbReference type="Gene3D" id="3.60.21.10">
    <property type="match status" value="1"/>
</dbReference>
<reference evidence="2" key="1">
    <citation type="submission" date="2021-01" db="EMBL/GenBank/DDBJ databases">
        <authorList>
            <person name="Corre E."/>
            <person name="Pelletier E."/>
            <person name="Niang G."/>
            <person name="Scheremetjew M."/>
            <person name="Finn R."/>
            <person name="Kale V."/>
            <person name="Holt S."/>
            <person name="Cochrane G."/>
            <person name="Meng A."/>
            <person name="Brown T."/>
            <person name="Cohen L."/>
        </authorList>
    </citation>
    <scope>NUCLEOTIDE SEQUENCE</scope>
    <source>
        <strain evidence="2">CCMP3105</strain>
    </source>
</reference>
<evidence type="ECO:0000259" key="1">
    <source>
        <dbReference type="Pfam" id="PF00149"/>
    </source>
</evidence>
<dbReference type="InterPro" id="IPR004843">
    <property type="entry name" value="Calcineurin-like_PHP"/>
</dbReference>
<sequence>MRALGSGLSPGASRGPQFRRAASRLELPPMAYCRMLALALATCGALAVVLAYCRMRANASPLRHPLEPPANVSESAEGLDVARIAETAERENMSVEEFMSSPGVVGAAESWNMSVSAYLESCESGCCGKTCGACMQESSSCRWCTKTQNCHKFGSLVDKCVAPINSYGQCQSATCPYVLGDFVSDRPDTTAIWAEKNTAAAFLPLQPYAVYDYSKGETGIFDLATGKALSNASEGGKAEKVRVVLLSDWGSGTCESKTLAALVAKALPHMTIHLADVYYVGTEDEFKTNMLGGPHYKGQEGVAFPKGQHSTFLMCGNHEIIAGNTGLVLQGYKYSGQKASYAAWQSDHWRIVALDTGYESYKRFINGTRDVLAETDAPNPKEVVDWLTQTLKLDDAGDKRGIVVLSHHQPYSDFESSYLGAAKQLQKILPEGRTVLWFFGHEHRLALYDKLQLEGTGFYVLPRMVGNGGFPNVPVGPKRKDLLFAYDKRTYQTWPNDLGANSSTGFLGYFTMEVTGDTIEVSYATGKCKGGDCNEGYDENEGTVVATETVKVDLGSGEVTQKWTHVGPELTTLTDNQARLGNLRSGRSRVPVVQSLPPTGGGGVFCNLEQTSMD</sequence>
<evidence type="ECO:0000313" key="2">
    <source>
        <dbReference type="EMBL" id="CAE4586950.1"/>
    </source>
</evidence>
<dbReference type="AlphaFoldDB" id="A0A7S4VJ85"/>
<protein>
    <recommendedName>
        <fullName evidence="1">Calcineurin-like phosphoesterase domain-containing protein</fullName>
    </recommendedName>
</protein>
<dbReference type="InterPro" id="IPR029052">
    <property type="entry name" value="Metallo-depent_PP-like"/>
</dbReference>
<feature type="domain" description="Calcineurin-like phosphoesterase" evidence="1">
    <location>
        <begin position="242"/>
        <end position="444"/>
    </location>
</feature>
<accession>A0A7S4VJ85</accession>
<name>A0A7S4VJ85_9DINO</name>
<dbReference type="Pfam" id="PF00149">
    <property type="entry name" value="Metallophos"/>
    <property type="match status" value="1"/>
</dbReference>
<gene>
    <name evidence="2" type="ORF">AMON00008_LOCUS22183</name>
</gene>
<dbReference type="SUPFAM" id="SSF56300">
    <property type="entry name" value="Metallo-dependent phosphatases"/>
    <property type="match status" value="1"/>
</dbReference>